<feature type="compositionally biased region" description="Low complexity" evidence="1">
    <location>
        <begin position="36"/>
        <end position="50"/>
    </location>
</feature>
<feature type="compositionally biased region" description="Polar residues" evidence="1">
    <location>
        <begin position="267"/>
        <end position="279"/>
    </location>
</feature>
<dbReference type="Proteomes" id="UP001212841">
    <property type="component" value="Unassembled WGS sequence"/>
</dbReference>
<feature type="compositionally biased region" description="Low complexity" evidence="1">
    <location>
        <begin position="9"/>
        <end position="24"/>
    </location>
</feature>
<evidence type="ECO:0000256" key="1">
    <source>
        <dbReference type="SAM" id="MobiDB-lite"/>
    </source>
</evidence>
<feature type="region of interest" description="Disordered" evidence="1">
    <location>
        <begin position="245"/>
        <end position="294"/>
    </location>
</feature>
<feature type="compositionally biased region" description="Low complexity" evidence="1">
    <location>
        <begin position="245"/>
        <end position="260"/>
    </location>
</feature>
<reference evidence="2" key="1">
    <citation type="submission" date="2020-05" db="EMBL/GenBank/DDBJ databases">
        <title>Phylogenomic resolution of chytrid fungi.</title>
        <authorList>
            <person name="Stajich J.E."/>
            <person name="Amses K."/>
            <person name="Simmons R."/>
            <person name="Seto K."/>
            <person name="Myers J."/>
            <person name="Bonds A."/>
            <person name="Quandt C.A."/>
            <person name="Barry K."/>
            <person name="Liu P."/>
            <person name="Grigoriev I."/>
            <person name="Longcore J.E."/>
            <person name="James T.Y."/>
        </authorList>
    </citation>
    <scope>NUCLEOTIDE SEQUENCE</scope>
    <source>
        <strain evidence="2">JEL0318</strain>
    </source>
</reference>
<dbReference type="AlphaFoldDB" id="A0AAD5WZM3"/>
<comment type="caution">
    <text evidence="2">The sequence shown here is derived from an EMBL/GenBank/DDBJ whole genome shotgun (WGS) entry which is preliminary data.</text>
</comment>
<gene>
    <name evidence="2" type="ORF">HK097_005211</name>
</gene>
<organism evidence="2 3">
    <name type="scientific">Rhizophlyctis rosea</name>
    <dbReference type="NCBI Taxonomy" id="64517"/>
    <lineage>
        <taxon>Eukaryota</taxon>
        <taxon>Fungi</taxon>
        <taxon>Fungi incertae sedis</taxon>
        <taxon>Chytridiomycota</taxon>
        <taxon>Chytridiomycota incertae sedis</taxon>
        <taxon>Chytridiomycetes</taxon>
        <taxon>Rhizophlyctidales</taxon>
        <taxon>Rhizophlyctidaceae</taxon>
        <taxon>Rhizophlyctis</taxon>
    </lineage>
</organism>
<accession>A0AAD5WZM3</accession>
<sequence>MIAAQQHPGQQAGGAASASANGNGVDSSVGRYSSPVNNTNGNGNVDVNAGRYNSSLNNANGNVDGNPGRYSSPVANANGDGNAGRYQQTQPRFAPLPTQPPLHNPNGQFQQLHHYPQIHFTQQRFPPVGGDFKTELHGQNDAWQVKFEGDGMRYGGMGAGYQQGMAPSMLPPLKGHPTQFQAQPQPQHMQQQHGMEKGMFMNGMQASTNDPFIGDRSNFHPNTVALPPPPPGAAIAYPLSPFTFSRPTSSTSSPSITSYHPPRDPTFYQQQPYFQSHQDPTLHMDISSPLTEPD</sequence>
<feature type="compositionally biased region" description="Polar residues" evidence="1">
    <location>
        <begin position="51"/>
        <end position="63"/>
    </location>
</feature>
<evidence type="ECO:0000313" key="2">
    <source>
        <dbReference type="EMBL" id="KAJ3032515.1"/>
    </source>
</evidence>
<name>A0AAD5WZM3_9FUNG</name>
<protein>
    <submittedName>
        <fullName evidence="2">Uncharacterized protein</fullName>
    </submittedName>
</protein>
<evidence type="ECO:0000313" key="3">
    <source>
        <dbReference type="Proteomes" id="UP001212841"/>
    </source>
</evidence>
<dbReference type="EMBL" id="JADGJD010002448">
    <property type="protein sequence ID" value="KAJ3032515.1"/>
    <property type="molecule type" value="Genomic_DNA"/>
</dbReference>
<feature type="non-terminal residue" evidence="2">
    <location>
        <position position="294"/>
    </location>
</feature>
<feature type="region of interest" description="Disordered" evidence="1">
    <location>
        <begin position="1"/>
        <end position="108"/>
    </location>
</feature>
<keyword evidence="3" id="KW-1185">Reference proteome</keyword>
<proteinExistence type="predicted"/>